<feature type="domain" description="BFN" evidence="1">
    <location>
        <begin position="1"/>
        <end position="137"/>
    </location>
</feature>
<dbReference type="PANTHER" id="PTHR15160:SF1">
    <property type="entry name" value="VON HIPPEL-LINDAU DISEASE TUMOR SUPPRESSOR"/>
    <property type="match status" value="1"/>
</dbReference>
<dbReference type="PROSITE" id="PS51658">
    <property type="entry name" value="BFN"/>
    <property type="match status" value="1"/>
</dbReference>
<dbReference type="PANTHER" id="PTHR15160">
    <property type="entry name" value="VON HIPPEL-LINDAU PROTEIN"/>
    <property type="match status" value="1"/>
</dbReference>
<dbReference type="InterPro" id="IPR003729">
    <property type="entry name" value="Bi_nuclease_dom"/>
</dbReference>
<dbReference type="STRING" id="1121391.SAMN02745206_01895"/>
<evidence type="ECO:0000259" key="1">
    <source>
        <dbReference type="PROSITE" id="PS51658"/>
    </source>
</evidence>
<dbReference type="Gene3D" id="3.10.690.10">
    <property type="entry name" value="Bifunctional nuclease domain"/>
    <property type="match status" value="1"/>
</dbReference>
<evidence type="ECO:0000313" key="3">
    <source>
        <dbReference type="Proteomes" id="UP000184076"/>
    </source>
</evidence>
<dbReference type="Proteomes" id="UP000184076">
    <property type="component" value="Unassembled WGS sequence"/>
</dbReference>
<reference evidence="3" key="1">
    <citation type="submission" date="2016-11" db="EMBL/GenBank/DDBJ databases">
        <authorList>
            <person name="Varghese N."/>
            <person name="Submissions S."/>
        </authorList>
    </citation>
    <scope>NUCLEOTIDE SEQUENCE [LARGE SCALE GENOMIC DNA]</scope>
    <source>
        <strain evidence="3">DSM 9756</strain>
    </source>
</reference>
<evidence type="ECO:0000313" key="2">
    <source>
        <dbReference type="EMBL" id="SHF40147.1"/>
    </source>
</evidence>
<keyword evidence="3" id="KW-1185">Reference proteome</keyword>
<organism evidence="2 3">
    <name type="scientific">Desulfacinum infernum DSM 9756</name>
    <dbReference type="NCBI Taxonomy" id="1121391"/>
    <lineage>
        <taxon>Bacteria</taxon>
        <taxon>Pseudomonadati</taxon>
        <taxon>Thermodesulfobacteriota</taxon>
        <taxon>Syntrophobacteria</taxon>
        <taxon>Syntrophobacterales</taxon>
        <taxon>Syntrophobacteraceae</taxon>
        <taxon>Desulfacinum</taxon>
    </lineage>
</organism>
<sequence>MENSDFIVANEVYIKTDRQQGNMVILKESEDAGQYFLMFVGDSEITAIAKEKGFVEPKRPLTHDTYLTILERAGVRFLRVEIYTMKENTYYARIVAEINGEEVVFDSRPSDAVALALHEKCPILVNRKLLRRELTPEEVQEYESIIKTVKF</sequence>
<protein>
    <recommendedName>
        <fullName evidence="1">BFN domain-containing protein</fullName>
    </recommendedName>
</protein>
<dbReference type="SUPFAM" id="SSF103256">
    <property type="entry name" value="Hypothetical protein TM0160"/>
    <property type="match status" value="1"/>
</dbReference>
<accession>A0A1M5BCW6</accession>
<dbReference type="Pfam" id="PF02577">
    <property type="entry name" value="BFN_dom"/>
    <property type="match status" value="1"/>
</dbReference>
<proteinExistence type="predicted"/>
<dbReference type="InterPro" id="IPR036104">
    <property type="entry name" value="BFN_sf"/>
</dbReference>
<dbReference type="EMBL" id="FQVB01000017">
    <property type="protein sequence ID" value="SHF40147.1"/>
    <property type="molecule type" value="Genomic_DNA"/>
</dbReference>
<dbReference type="AlphaFoldDB" id="A0A1M5BCW6"/>
<gene>
    <name evidence="2" type="ORF">SAMN02745206_01895</name>
</gene>
<dbReference type="GO" id="GO:0004518">
    <property type="term" value="F:nuclease activity"/>
    <property type="evidence" value="ECO:0007669"/>
    <property type="project" value="InterPro"/>
</dbReference>
<name>A0A1M5BCW6_9BACT</name>
<dbReference type="RefSeq" id="WP_073038748.1">
    <property type="nucleotide sequence ID" value="NZ_FQVB01000017.1"/>
</dbReference>